<evidence type="ECO:0000313" key="1">
    <source>
        <dbReference type="EMBL" id="RUM11257.1"/>
    </source>
</evidence>
<protein>
    <submittedName>
        <fullName evidence="1">Uncharacterized protein</fullName>
    </submittedName>
</protein>
<dbReference type="Proteomes" id="UP000272004">
    <property type="component" value="Unassembled WGS sequence"/>
</dbReference>
<dbReference type="EMBL" id="RJJU01000010">
    <property type="protein sequence ID" value="RUM11257.1"/>
    <property type="molecule type" value="Genomic_DNA"/>
</dbReference>
<accession>A0ABY0B6Q6</accession>
<keyword evidence="2" id="KW-1185">Reference proteome</keyword>
<sequence>MLEMTEKRQKRTAFGSWWSTLPLELREGQDIDFARRCFRAGHDTGATPPKKEFTFRTGKYLVSVWAADLADARKAAQIELDFRVANGGGVPPRAGWRLSLSKSDA</sequence>
<proteinExistence type="predicted"/>
<comment type="caution">
    <text evidence="1">The sequence shown here is derived from an EMBL/GenBank/DDBJ whole genome shotgun (WGS) entry which is preliminary data.</text>
</comment>
<evidence type="ECO:0000313" key="2">
    <source>
        <dbReference type="Proteomes" id="UP000272004"/>
    </source>
</evidence>
<gene>
    <name evidence="1" type="ORF">EFB14_19285</name>
</gene>
<reference evidence="1 2" key="1">
    <citation type="submission" date="2018-11" db="EMBL/GenBank/DDBJ databases">
        <authorList>
            <person name="Huo Y."/>
        </authorList>
    </citation>
    <scope>NUCLEOTIDE SEQUENCE [LARGE SCALE GENOMIC DNA]</scope>
    <source>
        <strain evidence="1 2">CCBAU 33202</strain>
    </source>
</reference>
<name>A0ABY0B6Q6_9HYPH</name>
<organism evidence="1 2">
    <name type="scientific">Rhizobium fabae</name>
    <dbReference type="NCBI Taxonomy" id="573179"/>
    <lineage>
        <taxon>Bacteria</taxon>
        <taxon>Pseudomonadati</taxon>
        <taxon>Pseudomonadota</taxon>
        <taxon>Alphaproteobacteria</taxon>
        <taxon>Hyphomicrobiales</taxon>
        <taxon>Rhizobiaceae</taxon>
        <taxon>Rhizobium/Agrobacterium group</taxon>
        <taxon>Rhizobium</taxon>
    </lineage>
</organism>